<accession>Q4UE47</accession>
<protein>
    <submittedName>
        <fullName evidence="3">Uncharacterized protein</fullName>
    </submittedName>
</protein>
<dbReference type="CDD" id="cd04330">
    <property type="entry name" value="RNAP_III_Rpc25_N"/>
    <property type="match status" value="1"/>
</dbReference>
<dbReference type="VEuPathDB" id="PiroplasmaDB:TA12655"/>
<dbReference type="KEGG" id="tan:TA12655"/>
<dbReference type="GeneID" id="3862272"/>
<dbReference type="InterPro" id="IPR036898">
    <property type="entry name" value="RNA_pol_Rpb7-like_N_sf"/>
</dbReference>
<sequence length="168" mass="19361">MFKVFIVEDVINLTVSEYFNDNDNLFRKLSNKYINKVIQGIGLVLAIDENFLRCECKILQTEGSAHYKITFRILVFHPSVNDTFNASFLLDSLMTFKLYQNSCLQILNRWVVTNGSSKHVLKENDLVVFKTLDVIYNKNKEDTKLYSNSSNLPVLVIIGTISEEIDTH</sequence>
<evidence type="ECO:0000313" key="3">
    <source>
        <dbReference type="EMBL" id="CAI74642.1"/>
    </source>
</evidence>
<proteinExistence type="predicted"/>
<dbReference type="FunCoup" id="Q4UE47">
    <property type="interactions" value="373"/>
</dbReference>
<keyword evidence="4" id="KW-1185">Reference proteome</keyword>
<dbReference type="Proteomes" id="UP000001950">
    <property type="component" value="Chromosome 2"/>
</dbReference>
<dbReference type="SUPFAM" id="SSF88798">
    <property type="entry name" value="N-terminal, heterodimerisation domain of RBP7 (RpoE)"/>
    <property type="match status" value="1"/>
</dbReference>
<dbReference type="OrthoDB" id="10256606at2759"/>
<dbReference type="eggNOG" id="KOG3297">
    <property type="taxonomic scope" value="Eukaryota"/>
</dbReference>
<reference evidence="3 4" key="1">
    <citation type="journal article" date="2005" name="Science">
        <title>Genome of the host-cell transforming parasite Theileria annulata compared with T. parva.</title>
        <authorList>
            <person name="Pain A."/>
            <person name="Renauld H."/>
            <person name="Berriman M."/>
            <person name="Murphy L."/>
            <person name="Yeats C.A."/>
            <person name="Weir W."/>
            <person name="Kerhornou A."/>
            <person name="Aslett M."/>
            <person name="Bishop R."/>
            <person name="Bouchier C."/>
            <person name="Cochet M."/>
            <person name="Coulson R.M.R."/>
            <person name="Cronin A."/>
            <person name="de Villiers E.P."/>
            <person name="Fraser A."/>
            <person name="Fosker N."/>
            <person name="Gardner M."/>
            <person name="Goble A."/>
            <person name="Griffiths-Jones S."/>
            <person name="Harris D.E."/>
            <person name="Katzer F."/>
            <person name="Larke N."/>
            <person name="Lord A."/>
            <person name="Maser P."/>
            <person name="McKellar S."/>
            <person name="Mooney P."/>
            <person name="Morton F."/>
            <person name="Nene V."/>
            <person name="O'Neil S."/>
            <person name="Price C."/>
            <person name="Quail M.A."/>
            <person name="Rabbinowitsch E."/>
            <person name="Rawlings N.D."/>
            <person name="Rutter S."/>
            <person name="Saunders D."/>
            <person name="Seeger K."/>
            <person name="Shah T."/>
            <person name="Squares R."/>
            <person name="Squares S."/>
            <person name="Tivey A."/>
            <person name="Walker A.R."/>
            <person name="Woodward J."/>
            <person name="Dobbelaere D.A.E."/>
            <person name="Langsley G."/>
            <person name="Rajandream M.A."/>
            <person name="McKeever D."/>
            <person name="Shiels B."/>
            <person name="Tait A."/>
            <person name="Barrell B.G."/>
            <person name="Hall N."/>
        </authorList>
    </citation>
    <scope>NUCLEOTIDE SEQUENCE [LARGE SCALE GENOMIC DNA]</scope>
    <source>
        <strain evidence="4">Ankara</strain>
    </source>
</reference>
<organism evidence="3 4">
    <name type="scientific">Theileria annulata</name>
    <dbReference type="NCBI Taxonomy" id="5874"/>
    <lineage>
        <taxon>Eukaryota</taxon>
        <taxon>Sar</taxon>
        <taxon>Alveolata</taxon>
        <taxon>Apicomplexa</taxon>
        <taxon>Aconoidasida</taxon>
        <taxon>Piroplasmida</taxon>
        <taxon>Theileriidae</taxon>
        <taxon>Theileria</taxon>
    </lineage>
</organism>
<dbReference type="Gene3D" id="3.30.1490.120">
    <property type="entry name" value="RNA polymerase Rpb7-like, N-terminal domain"/>
    <property type="match status" value="1"/>
</dbReference>
<dbReference type="OMA" id="LRCECKI"/>
<name>Q4UE47_THEAN</name>
<evidence type="ECO:0000313" key="4">
    <source>
        <dbReference type="Proteomes" id="UP000001950"/>
    </source>
</evidence>
<dbReference type="EMBL" id="CR940348">
    <property type="protein sequence ID" value="CAI74642.1"/>
    <property type="molecule type" value="Genomic_DNA"/>
</dbReference>
<dbReference type="AlphaFoldDB" id="Q4UE47"/>
<dbReference type="RefSeq" id="XP_952374.1">
    <property type="nucleotide sequence ID" value="XM_947281.1"/>
</dbReference>
<keyword evidence="2" id="KW-0804">Transcription</keyword>
<dbReference type="GO" id="GO:0000428">
    <property type="term" value="C:DNA-directed RNA polymerase complex"/>
    <property type="evidence" value="ECO:0007669"/>
    <property type="project" value="UniProtKB-KW"/>
</dbReference>
<keyword evidence="1" id="KW-0240">DNA-directed RNA polymerase</keyword>
<dbReference type="STRING" id="5874.Q4UE47"/>
<dbReference type="InParanoid" id="Q4UE47"/>
<evidence type="ECO:0000256" key="1">
    <source>
        <dbReference type="ARBA" id="ARBA00022478"/>
    </source>
</evidence>
<gene>
    <name evidence="3" type="ORF">TA12655</name>
</gene>
<evidence type="ECO:0000256" key="2">
    <source>
        <dbReference type="ARBA" id="ARBA00023163"/>
    </source>
</evidence>